<accession>F3PP39</accession>
<dbReference type="EMBL" id="AFBN01000009">
    <property type="protein sequence ID" value="EGF59407.1"/>
    <property type="molecule type" value="Genomic_DNA"/>
</dbReference>
<dbReference type="STRING" id="763034.HMPREF9446_00479"/>
<proteinExistence type="predicted"/>
<gene>
    <name evidence="1" type="ORF">HMPREF9446_00479</name>
</gene>
<organism evidence="1 2">
    <name type="scientific">Bacteroides fluxus YIT 12057</name>
    <dbReference type="NCBI Taxonomy" id="763034"/>
    <lineage>
        <taxon>Bacteria</taxon>
        <taxon>Pseudomonadati</taxon>
        <taxon>Bacteroidota</taxon>
        <taxon>Bacteroidia</taxon>
        <taxon>Bacteroidales</taxon>
        <taxon>Bacteroidaceae</taxon>
        <taxon>Bacteroides</taxon>
    </lineage>
</organism>
<evidence type="ECO:0000313" key="2">
    <source>
        <dbReference type="Proteomes" id="UP000003416"/>
    </source>
</evidence>
<dbReference type="Proteomes" id="UP000003416">
    <property type="component" value="Unassembled WGS sequence"/>
</dbReference>
<dbReference type="HOGENOM" id="CLU_3040381_0_0_10"/>
<reference evidence="1 2" key="1">
    <citation type="submission" date="2011-02" db="EMBL/GenBank/DDBJ databases">
        <authorList>
            <person name="Weinstock G."/>
            <person name="Sodergren E."/>
            <person name="Clifton S."/>
            <person name="Fulton L."/>
            <person name="Fulton B."/>
            <person name="Courtney L."/>
            <person name="Fronick C."/>
            <person name="Harrison M."/>
            <person name="Strong C."/>
            <person name="Farmer C."/>
            <person name="Delahaunty K."/>
            <person name="Markovic C."/>
            <person name="Hall O."/>
            <person name="Minx P."/>
            <person name="Tomlinson C."/>
            <person name="Mitreva M."/>
            <person name="Hou S."/>
            <person name="Chen J."/>
            <person name="Wollam A."/>
            <person name="Pepin K.H."/>
            <person name="Johnson M."/>
            <person name="Bhonagiri V."/>
            <person name="Zhang X."/>
            <person name="Suruliraj S."/>
            <person name="Warren W."/>
            <person name="Chinwalla A."/>
            <person name="Mardis E.R."/>
            <person name="Wilson R.K."/>
        </authorList>
    </citation>
    <scope>NUCLEOTIDE SEQUENCE [LARGE SCALE GENOMIC DNA]</scope>
    <source>
        <strain evidence="1 2">YIT 12057</strain>
    </source>
</reference>
<protein>
    <submittedName>
        <fullName evidence="1">Uncharacterized protein</fullName>
    </submittedName>
</protein>
<name>F3PP39_9BACE</name>
<comment type="caution">
    <text evidence="1">The sequence shown here is derived from an EMBL/GenBank/DDBJ whole genome shotgun (WGS) entry which is preliminary data.</text>
</comment>
<dbReference type="AlphaFoldDB" id="F3PP39"/>
<keyword evidence="2" id="KW-1185">Reference proteome</keyword>
<evidence type="ECO:0000313" key="1">
    <source>
        <dbReference type="EMBL" id="EGF59407.1"/>
    </source>
</evidence>
<sequence length="54" mass="6329">MLISVQISLFCHKGEFHITEIRLRITVPFFHIYTEFVSYFMEDGADTDTVPVSF</sequence>